<name>A0A6N2VTZ1_9FIRM</name>
<dbReference type="SUPFAM" id="SSF56731">
    <property type="entry name" value="DNA primase core"/>
    <property type="match status" value="1"/>
</dbReference>
<proteinExistence type="predicted"/>
<dbReference type="Pfam" id="PF13155">
    <property type="entry name" value="Toprim_2"/>
    <property type="match status" value="1"/>
</dbReference>
<gene>
    <name evidence="3" type="primary">dnaG_1</name>
    <name evidence="3" type="ORF">CNLFYP112_00552</name>
</gene>
<feature type="domain" description="DUF3991" evidence="2">
    <location>
        <begin position="171"/>
        <end position="236"/>
    </location>
</feature>
<evidence type="ECO:0000259" key="1">
    <source>
        <dbReference type="Pfam" id="PF01807"/>
    </source>
</evidence>
<dbReference type="GO" id="GO:0006260">
    <property type="term" value="P:DNA replication"/>
    <property type="evidence" value="ECO:0007669"/>
    <property type="project" value="InterPro"/>
</dbReference>
<dbReference type="CDD" id="cd00188">
    <property type="entry name" value="TOPRIM"/>
    <property type="match status" value="1"/>
</dbReference>
<dbReference type="InterPro" id="IPR036977">
    <property type="entry name" value="DNA_primase_Znf_CHC2"/>
</dbReference>
<protein>
    <submittedName>
        <fullName evidence="3">DNA primase</fullName>
    </submittedName>
</protein>
<organism evidence="3">
    <name type="scientific">[Clostridium] nexile</name>
    <dbReference type="NCBI Taxonomy" id="29361"/>
    <lineage>
        <taxon>Bacteria</taxon>
        <taxon>Bacillati</taxon>
        <taxon>Bacillota</taxon>
        <taxon>Clostridia</taxon>
        <taxon>Lachnospirales</taxon>
        <taxon>Lachnospiraceae</taxon>
        <taxon>Tyzzerella</taxon>
    </lineage>
</organism>
<dbReference type="GO" id="GO:0003899">
    <property type="term" value="F:DNA-directed RNA polymerase activity"/>
    <property type="evidence" value="ECO:0007669"/>
    <property type="project" value="InterPro"/>
</dbReference>
<dbReference type="Pfam" id="PF01807">
    <property type="entry name" value="Zn_ribbon_DnaG"/>
    <property type="match status" value="1"/>
</dbReference>
<dbReference type="Gene3D" id="3.90.580.10">
    <property type="entry name" value="Zinc finger, CHC2-type domain"/>
    <property type="match status" value="1"/>
</dbReference>
<dbReference type="EMBL" id="CACRTG010000034">
    <property type="protein sequence ID" value="VYT33173.1"/>
    <property type="molecule type" value="Genomic_DNA"/>
</dbReference>
<dbReference type="GO" id="GO:0008270">
    <property type="term" value="F:zinc ion binding"/>
    <property type="evidence" value="ECO:0007669"/>
    <property type="project" value="InterPro"/>
</dbReference>
<dbReference type="Gene3D" id="3.40.1360.10">
    <property type="match status" value="1"/>
</dbReference>
<evidence type="ECO:0000259" key="2">
    <source>
        <dbReference type="Pfam" id="PF13154"/>
    </source>
</evidence>
<sequence length="457" mass="53558">MKATDKQLEYANRIAKGLNINLPKTDERSVIGAFIAKHKNEMDARQKEINTQIIREIESKIKIVDVASQMGYTLKREGWHYTIKEHDSVRIDVDRNLFIRYSNGHRGSVIDFISEFNNQPKNEVISELASKINLDYNFQASHSIQRKEKNQEEVPILILPEKGQNMKNIFAYLTQSRYLDSEIVQEMVEKKQLYQDQNRNCVFVSYKNQQPVFASLCGTNTFLKFKGDVKGCDYSQGWFVDYSSNYLYVTESPIDAMSKMSLMRMSNKNYHFFDQLSLSGVTKTEAVFEHLKEKKYKEIWIGVDADKAGADCYQEIKDKIKKEFPNVKVVRDETKFTKDWNDELKYLFSKGYRYENYINPNDMALKIMEEEMKALANADMKTAQETRNLLEQYGIPKEIEQYMLQYLEQHFDEAIQDFQSGSQNSIKKVVQNYNRNRKVNLGTSQDNSLKLKQEVEF</sequence>
<dbReference type="InterPro" id="IPR002694">
    <property type="entry name" value="Znf_CHC2"/>
</dbReference>
<dbReference type="AlphaFoldDB" id="A0A6N2VTZ1"/>
<dbReference type="SUPFAM" id="SSF57783">
    <property type="entry name" value="Zinc beta-ribbon"/>
    <property type="match status" value="1"/>
</dbReference>
<accession>A0A6N2VTZ1</accession>
<dbReference type="GO" id="GO:0003677">
    <property type="term" value="F:DNA binding"/>
    <property type="evidence" value="ECO:0007669"/>
    <property type="project" value="InterPro"/>
</dbReference>
<evidence type="ECO:0000313" key="3">
    <source>
        <dbReference type="EMBL" id="VYT33173.1"/>
    </source>
</evidence>
<dbReference type="Pfam" id="PF13154">
    <property type="entry name" value="DUF3991"/>
    <property type="match status" value="1"/>
</dbReference>
<feature type="domain" description="Zinc finger CHC2-type" evidence="1">
    <location>
        <begin position="50"/>
        <end position="139"/>
    </location>
</feature>
<dbReference type="InterPro" id="IPR025054">
    <property type="entry name" value="DUF3991"/>
</dbReference>
<reference evidence="3" key="1">
    <citation type="submission" date="2019-11" db="EMBL/GenBank/DDBJ databases">
        <authorList>
            <person name="Feng L."/>
        </authorList>
    </citation>
    <scope>NUCLEOTIDE SEQUENCE</scope>
    <source>
        <strain evidence="3">CnexileLFYP112</strain>
    </source>
</reference>